<evidence type="ECO:0000256" key="2">
    <source>
        <dbReference type="SAM" id="SignalP"/>
    </source>
</evidence>
<dbReference type="Proteomes" id="UP000420562">
    <property type="component" value="Unassembled WGS sequence"/>
</dbReference>
<dbReference type="RefSeq" id="WP_151127591.1">
    <property type="nucleotide sequence ID" value="NZ_VZQZ01000002.1"/>
</dbReference>
<feature type="transmembrane region" description="Helical" evidence="1">
    <location>
        <begin position="216"/>
        <end position="233"/>
    </location>
</feature>
<feature type="signal peptide" evidence="2">
    <location>
        <begin position="1"/>
        <end position="26"/>
    </location>
</feature>
<accession>A0A7J4ZTU9</accession>
<evidence type="ECO:0000313" key="3">
    <source>
        <dbReference type="EMBL" id="KAB0666861.1"/>
    </source>
</evidence>
<proteinExistence type="predicted"/>
<keyword evidence="4" id="KW-1185">Reference proteome</keyword>
<sequence>MKLTNFKITKAILAALAIFFVSGVDANATLIYSNNFEDTVGSEWSVNTTSVTPIGNRHFLGDFSNDSTTLTLSGLSAGLATVSFDVYFIRSWDGDNQAFGPDYFNVAINNSQLLHQSFSNGDLSMQPNASQAAERYTLGYSYYNGLPGYNVTYSNMDSVYHFVLTLPSLSNLMAITFSGKGLQDNYVTGLDGSSYLDESWGLDNVIVDVAPVPEPSGLLMLFTGGAILLILCWRKPFNSARFYLNI</sequence>
<dbReference type="NCBIfam" id="TIGR02595">
    <property type="entry name" value="PEP_CTERM"/>
    <property type="match status" value="1"/>
</dbReference>
<organism evidence="3 4">
    <name type="scientific">Oryzomonas japonica</name>
    <dbReference type="NCBI Taxonomy" id="2603858"/>
    <lineage>
        <taxon>Bacteria</taxon>
        <taxon>Pseudomonadati</taxon>
        <taxon>Thermodesulfobacteriota</taxon>
        <taxon>Desulfuromonadia</taxon>
        <taxon>Geobacterales</taxon>
        <taxon>Geobacteraceae</taxon>
        <taxon>Oryzomonas</taxon>
    </lineage>
</organism>
<evidence type="ECO:0000313" key="4">
    <source>
        <dbReference type="Proteomes" id="UP000420562"/>
    </source>
</evidence>
<comment type="caution">
    <text evidence="3">The sequence shown here is derived from an EMBL/GenBank/DDBJ whole genome shotgun (WGS) entry which is preliminary data.</text>
</comment>
<keyword evidence="1" id="KW-1133">Transmembrane helix</keyword>
<protein>
    <submittedName>
        <fullName evidence="3">PEP-CTERM sorting domain-containing protein</fullName>
    </submittedName>
</protein>
<name>A0A7J4ZTU9_9BACT</name>
<dbReference type="EMBL" id="VZQZ01000002">
    <property type="protein sequence ID" value="KAB0666861.1"/>
    <property type="molecule type" value="Genomic_DNA"/>
</dbReference>
<keyword evidence="1" id="KW-0472">Membrane</keyword>
<gene>
    <name evidence="3" type="ORF">F6V25_05450</name>
</gene>
<reference evidence="3 4" key="1">
    <citation type="submission" date="2019-09" db="EMBL/GenBank/DDBJ databases">
        <title>Geobacter sp. Red96, a novel strain isolated from paddy soil.</title>
        <authorList>
            <person name="Xu Z."/>
            <person name="Masuda Y."/>
            <person name="Itoh H."/>
            <person name="Senoo K."/>
        </authorList>
    </citation>
    <scope>NUCLEOTIDE SEQUENCE [LARGE SCALE GENOMIC DNA]</scope>
    <source>
        <strain evidence="3 4">Red96</strain>
    </source>
</reference>
<feature type="chain" id="PRO_5029739046" evidence="2">
    <location>
        <begin position="27"/>
        <end position="246"/>
    </location>
</feature>
<evidence type="ECO:0000256" key="1">
    <source>
        <dbReference type="SAM" id="Phobius"/>
    </source>
</evidence>
<keyword evidence="1" id="KW-0812">Transmembrane</keyword>
<dbReference type="AlphaFoldDB" id="A0A7J4ZTU9"/>
<keyword evidence="2" id="KW-0732">Signal</keyword>
<dbReference type="InterPro" id="IPR013424">
    <property type="entry name" value="Ice-binding_C"/>
</dbReference>